<dbReference type="InterPro" id="IPR058240">
    <property type="entry name" value="rSAM_sf"/>
</dbReference>
<feature type="compositionally biased region" description="Basic and acidic residues" evidence="1">
    <location>
        <begin position="12"/>
        <end position="23"/>
    </location>
</feature>
<proteinExistence type="predicted"/>
<dbReference type="Gene3D" id="3.20.20.70">
    <property type="entry name" value="Aldolase class I"/>
    <property type="match status" value="1"/>
</dbReference>
<dbReference type="Proteomes" id="UP001500683">
    <property type="component" value="Unassembled WGS sequence"/>
</dbReference>
<evidence type="ECO:0000256" key="1">
    <source>
        <dbReference type="SAM" id="MobiDB-lite"/>
    </source>
</evidence>
<gene>
    <name evidence="2" type="ORF">GCM10022214_31440</name>
</gene>
<evidence type="ECO:0008006" key="4">
    <source>
        <dbReference type="Google" id="ProtNLM"/>
    </source>
</evidence>
<evidence type="ECO:0000313" key="2">
    <source>
        <dbReference type="EMBL" id="GAA4072831.1"/>
    </source>
</evidence>
<sequence>MPHPHTSPPHHAPTDRSEAHQDASGEHLTILYRGPLASCDYDCPYCPFAKRRDTPEQLRADRAALERFVTWVSQQTHPVSVLFTPWGEGLVRSWYRRALVALSHMPHVERAAIQTNLSHRLGWTADADLSRLALWSTYHPGQVPYERFLERCGELLQRGVRFSVGIVGMPEHLDVARRLRAALPAHVYLWVNAAEGRSYTDDEAAAWTELDPLFSYSRHPHRSRGLPCRTGHSVISVDGDGTVRRCHFVPAVLGNLYDGTFRAALRPRPCPLDICDCHIGYVHLQPLGLYDVFAGGVLERIPLFRDLR</sequence>
<organism evidence="2 3">
    <name type="scientific">Actinomadura miaoliensis</name>
    <dbReference type="NCBI Taxonomy" id="430685"/>
    <lineage>
        <taxon>Bacteria</taxon>
        <taxon>Bacillati</taxon>
        <taxon>Actinomycetota</taxon>
        <taxon>Actinomycetes</taxon>
        <taxon>Streptosporangiales</taxon>
        <taxon>Thermomonosporaceae</taxon>
        <taxon>Actinomadura</taxon>
    </lineage>
</organism>
<dbReference type="InterPro" id="IPR013785">
    <property type="entry name" value="Aldolase_TIM"/>
</dbReference>
<dbReference type="RefSeq" id="WP_344947185.1">
    <property type="nucleotide sequence ID" value="NZ_BAAAZG010000018.1"/>
</dbReference>
<dbReference type="SUPFAM" id="SSF102114">
    <property type="entry name" value="Radical SAM enzymes"/>
    <property type="match status" value="1"/>
</dbReference>
<evidence type="ECO:0000313" key="3">
    <source>
        <dbReference type="Proteomes" id="UP001500683"/>
    </source>
</evidence>
<dbReference type="NCBIfam" id="NF038073">
    <property type="entry name" value="rSAM_STM4011"/>
    <property type="match status" value="1"/>
</dbReference>
<feature type="region of interest" description="Disordered" evidence="1">
    <location>
        <begin position="1"/>
        <end position="23"/>
    </location>
</feature>
<name>A0ABP7VRK5_9ACTN</name>
<reference evidence="3" key="1">
    <citation type="journal article" date="2019" name="Int. J. Syst. Evol. Microbiol.">
        <title>The Global Catalogue of Microorganisms (GCM) 10K type strain sequencing project: providing services to taxonomists for standard genome sequencing and annotation.</title>
        <authorList>
            <consortium name="The Broad Institute Genomics Platform"/>
            <consortium name="The Broad Institute Genome Sequencing Center for Infectious Disease"/>
            <person name="Wu L."/>
            <person name="Ma J."/>
        </authorList>
    </citation>
    <scope>NUCLEOTIDE SEQUENCE [LARGE SCALE GENOMIC DNA]</scope>
    <source>
        <strain evidence="3">JCM 16702</strain>
    </source>
</reference>
<keyword evidence="3" id="KW-1185">Reference proteome</keyword>
<dbReference type="InterPro" id="IPR047771">
    <property type="entry name" value="Radical_SAM_STM4011-like"/>
</dbReference>
<feature type="compositionally biased region" description="Pro residues" evidence="1">
    <location>
        <begin position="1"/>
        <end position="11"/>
    </location>
</feature>
<dbReference type="EMBL" id="BAAAZG010000018">
    <property type="protein sequence ID" value="GAA4072831.1"/>
    <property type="molecule type" value="Genomic_DNA"/>
</dbReference>
<accession>A0ABP7VRK5</accession>
<comment type="caution">
    <text evidence="2">The sequence shown here is derived from an EMBL/GenBank/DDBJ whole genome shotgun (WGS) entry which is preliminary data.</text>
</comment>
<protein>
    <recommendedName>
        <fullName evidence="4">Radical SAM protein</fullName>
    </recommendedName>
</protein>